<dbReference type="Proteomes" id="UP001341281">
    <property type="component" value="Chromosome 01"/>
</dbReference>
<dbReference type="InterPro" id="IPR036397">
    <property type="entry name" value="RNaseH_sf"/>
</dbReference>
<evidence type="ECO:0000313" key="2">
    <source>
        <dbReference type="Proteomes" id="UP001341281"/>
    </source>
</evidence>
<gene>
    <name evidence="1" type="ORF">U9M48_002426</name>
</gene>
<dbReference type="Gene3D" id="3.30.420.10">
    <property type="entry name" value="Ribonuclease H-like superfamily/Ribonuclease H"/>
    <property type="match status" value="1"/>
</dbReference>
<name>A0AAQ3PH58_PASNO</name>
<reference evidence="1 2" key="1">
    <citation type="submission" date="2024-02" db="EMBL/GenBank/DDBJ databases">
        <title>High-quality chromosome-scale genome assembly of Pensacola bahiagrass (Paspalum notatum Flugge var. saurae).</title>
        <authorList>
            <person name="Vega J.M."/>
            <person name="Podio M."/>
            <person name="Orjuela J."/>
            <person name="Siena L.A."/>
            <person name="Pessino S.C."/>
            <person name="Combes M.C."/>
            <person name="Mariac C."/>
            <person name="Albertini E."/>
            <person name="Pupilli F."/>
            <person name="Ortiz J.P.A."/>
            <person name="Leblanc O."/>
        </authorList>
    </citation>
    <scope>NUCLEOTIDE SEQUENCE [LARGE SCALE GENOMIC DNA]</scope>
    <source>
        <strain evidence="1">R1</strain>
        <tissue evidence="1">Leaf</tissue>
    </source>
</reference>
<protein>
    <submittedName>
        <fullName evidence="1">Uncharacterized protein</fullName>
    </submittedName>
</protein>
<sequence>MVLQGLKPRIFNQLNKFSGRWTEELPSILWSLRTTPSHSTGFTPFFLAYGSEAVLPTDIEYGAPRVTNYDEGRAKDAQQDTVD</sequence>
<dbReference type="GO" id="GO:0003676">
    <property type="term" value="F:nucleic acid binding"/>
    <property type="evidence" value="ECO:0007669"/>
    <property type="project" value="InterPro"/>
</dbReference>
<dbReference type="AlphaFoldDB" id="A0AAQ3PH58"/>
<keyword evidence="2" id="KW-1185">Reference proteome</keyword>
<dbReference type="PANTHER" id="PTHR48475">
    <property type="entry name" value="RIBONUCLEASE H"/>
    <property type="match status" value="1"/>
</dbReference>
<dbReference type="PANTHER" id="PTHR48475:SF2">
    <property type="entry name" value="RIBONUCLEASE H"/>
    <property type="match status" value="1"/>
</dbReference>
<dbReference type="EMBL" id="CP144745">
    <property type="protein sequence ID" value="WVZ51269.1"/>
    <property type="molecule type" value="Genomic_DNA"/>
</dbReference>
<accession>A0AAQ3PH58</accession>
<organism evidence="1 2">
    <name type="scientific">Paspalum notatum var. saurae</name>
    <dbReference type="NCBI Taxonomy" id="547442"/>
    <lineage>
        <taxon>Eukaryota</taxon>
        <taxon>Viridiplantae</taxon>
        <taxon>Streptophyta</taxon>
        <taxon>Embryophyta</taxon>
        <taxon>Tracheophyta</taxon>
        <taxon>Spermatophyta</taxon>
        <taxon>Magnoliopsida</taxon>
        <taxon>Liliopsida</taxon>
        <taxon>Poales</taxon>
        <taxon>Poaceae</taxon>
        <taxon>PACMAD clade</taxon>
        <taxon>Panicoideae</taxon>
        <taxon>Andropogonodae</taxon>
        <taxon>Paspaleae</taxon>
        <taxon>Paspalinae</taxon>
        <taxon>Paspalum</taxon>
    </lineage>
</organism>
<evidence type="ECO:0000313" key="1">
    <source>
        <dbReference type="EMBL" id="WVZ51269.1"/>
    </source>
</evidence>
<proteinExistence type="predicted"/>